<evidence type="ECO:0000256" key="4">
    <source>
        <dbReference type="RuleBase" id="RU003615"/>
    </source>
</evidence>
<dbReference type="GO" id="GO:0004556">
    <property type="term" value="F:alpha-amylase activity"/>
    <property type="evidence" value="ECO:0007669"/>
    <property type="project" value="UniProtKB-UniRule"/>
</dbReference>
<dbReference type="InterPro" id="IPR045857">
    <property type="entry name" value="O16G_dom_2"/>
</dbReference>
<dbReference type="InterPro" id="IPR017853">
    <property type="entry name" value="GH"/>
</dbReference>
<keyword evidence="5" id="KW-0119">Carbohydrate metabolism</keyword>
<comment type="catalytic activity">
    <reaction evidence="5">
        <text>Endohydrolysis of (1-&gt;4)-alpha-D-glucosidic linkages in polysaccharides containing three or more (1-&gt;4)-alpha-linked D-glucose units.</text>
        <dbReference type="EC" id="3.2.1.1"/>
    </reaction>
</comment>
<keyword evidence="3 5" id="KW-0326">Glycosidase</keyword>
<gene>
    <name evidence="7" type="ORF">DWW02_15915</name>
</gene>
<evidence type="ECO:0000256" key="1">
    <source>
        <dbReference type="ARBA" id="ARBA00008061"/>
    </source>
</evidence>
<evidence type="ECO:0000256" key="3">
    <source>
        <dbReference type="ARBA" id="ARBA00023295"/>
    </source>
</evidence>
<dbReference type="FunFam" id="3.20.20.80:FF:000064">
    <property type="entry name" value="Oligo-1,6-glucosidase"/>
    <property type="match status" value="2"/>
</dbReference>
<dbReference type="PANTHER" id="PTHR10357">
    <property type="entry name" value="ALPHA-AMYLASE FAMILY MEMBER"/>
    <property type="match status" value="1"/>
</dbReference>
<dbReference type="Gene3D" id="3.90.400.10">
    <property type="entry name" value="Oligo-1,6-glucosidase, Domain 2"/>
    <property type="match status" value="1"/>
</dbReference>
<proteinExistence type="inferred from homology"/>
<dbReference type="GO" id="GO:0009313">
    <property type="term" value="P:oligosaccharide catabolic process"/>
    <property type="evidence" value="ECO:0007669"/>
    <property type="project" value="TreeGrafter"/>
</dbReference>
<organism evidence="7 8">
    <name type="scientific">Enterocloster bolteae</name>
    <dbReference type="NCBI Taxonomy" id="208479"/>
    <lineage>
        <taxon>Bacteria</taxon>
        <taxon>Bacillati</taxon>
        <taxon>Bacillota</taxon>
        <taxon>Clostridia</taxon>
        <taxon>Lachnospirales</taxon>
        <taxon>Lachnospiraceae</taxon>
        <taxon>Enterocloster</taxon>
    </lineage>
</organism>
<dbReference type="Proteomes" id="UP000284543">
    <property type="component" value="Unassembled WGS sequence"/>
</dbReference>
<name>A0A412Z4C6_9FIRM</name>
<comment type="caution">
    <text evidence="7">The sequence shown here is derived from an EMBL/GenBank/DDBJ whole genome shotgun (WGS) entry which is preliminary data.</text>
</comment>
<sequence>MRAEEQLRIRLEEPWWKEEVVYQIYPRSFKDSNGDGIGDIRGILEKLDYLKALGITMLWLCPIYQSPMDDNGYDVSDYCALAPEFGTMEELDELIERAGDMGIKIILDLVINHTSDEHRWFRQALEDPEGEEHGYYIFKKGDREPNNWRSVFGGSVWEKVEGRSEYYFHAFGKKQPDLNWENETLRKKLYEMVNWWLERGIAGFRIDAITFIKKDLTFADQEPDGADGRAKCTKASRNQPGIGEFLNELKRETFDRHGCVTVAEAPGVPYEGLGDFIGRNGYFSMIFDFRYADLDIASGSEWFKRREWTVKELKDKIMASQMAVQTYGWGANFIENHDQPRAATKYLKEAAENPSAVKMLAAMYFFLRGTPFLYQGQELGMVNFERSSLDAFNDISSIDQYHRSLEEGFSEEEALQIINLRSRDNARTPFPWTGGRYGGFSETAPWLPMSREYPENSAKTQEGDRDSILEFYRSMIRFRQWGPWRDCLVYGAIRPLACSEHVIAYERRTEDTVIWCYFNFSGTGTVERLPGISAGCIWANDREAMDGMMFNGETADKKTAGKETAGNRTGIEDGTLYLEPYQALLLKGSC</sequence>
<dbReference type="CDD" id="cd11333">
    <property type="entry name" value="AmyAc_SI_OligoGlu_DGase"/>
    <property type="match status" value="1"/>
</dbReference>
<feature type="domain" description="Glycosyl hydrolase family 13 catalytic" evidence="6">
    <location>
        <begin position="23"/>
        <end position="427"/>
    </location>
</feature>
<dbReference type="EC" id="3.2.1.1" evidence="5"/>
<dbReference type="SMART" id="SM00642">
    <property type="entry name" value="Aamy"/>
    <property type="match status" value="1"/>
</dbReference>
<dbReference type="Pfam" id="PF00128">
    <property type="entry name" value="Alpha-amylase"/>
    <property type="match status" value="1"/>
</dbReference>
<dbReference type="FunFam" id="3.90.400.10:FF:000002">
    <property type="entry name" value="Sucrose isomerase"/>
    <property type="match status" value="1"/>
</dbReference>
<dbReference type="SUPFAM" id="SSF51445">
    <property type="entry name" value="(Trans)glycosidases"/>
    <property type="match status" value="1"/>
</dbReference>
<evidence type="ECO:0000259" key="6">
    <source>
        <dbReference type="SMART" id="SM00642"/>
    </source>
</evidence>
<evidence type="ECO:0000256" key="2">
    <source>
        <dbReference type="ARBA" id="ARBA00022801"/>
    </source>
</evidence>
<dbReference type="Gene3D" id="3.20.20.80">
    <property type="entry name" value="Glycosidases"/>
    <property type="match status" value="1"/>
</dbReference>
<evidence type="ECO:0000313" key="8">
    <source>
        <dbReference type="Proteomes" id="UP000284543"/>
    </source>
</evidence>
<dbReference type="GO" id="GO:0043169">
    <property type="term" value="F:cation binding"/>
    <property type="evidence" value="ECO:0007669"/>
    <property type="project" value="InterPro"/>
</dbReference>
<dbReference type="EMBL" id="QRZM01000006">
    <property type="protein sequence ID" value="RGV74820.1"/>
    <property type="molecule type" value="Genomic_DNA"/>
</dbReference>
<accession>A0A412Z4C6</accession>
<dbReference type="PRINTS" id="PR00110">
    <property type="entry name" value="ALPHAAMYLASE"/>
</dbReference>
<dbReference type="RefSeq" id="WP_118018929.1">
    <property type="nucleotide sequence ID" value="NZ_CAUHGS010000014.1"/>
</dbReference>
<dbReference type="InterPro" id="IPR006046">
    <property type="entry name" value="Alpha_amylase"/>
</dbReference>
<reference evidence="7 8" key="1">
    <citation type="submission" date="2018-08" db="EMBL/GenBank/DDBJ databases">
        <title>A genome reference for cultivated species of the human gut microbiota.</title>
        <authorList>
            <person name="Zou Y."/>
            <person name="Xue W."/>
            <person name="Luo G."/>
        </authorList>
    </citation>
    <scope>NUCLEOTIDE SEQUENCE [LARGE SCALE GENOMIC DNA]</scope>
    <source>
        <strain evidence="7 8">AF14-18</strain>
    </source>
</reference>
<dbReference type="PANTHER" id="PTHR10357:SF179">
    <property type="entry name" value="NEUTRAL AND BASIC AMINO ACID TRANSPORT PROTEIN RBAT"/>
    <property type="match status" value="1"/>
</dbReference>
<keyword evidence="2 5" id="KW-0378">Hydrolase</keyword>
<evidence type="ECO:0000313" key="7">
    <source>
        <dbReference type="EMBL" id="RGV74820.1"/>
    </source>
</evidence>
<comment type="similarity">
    <text evidence="1 4">Belongs to the glycosyl hydrolase 13 family.</text>
</comment>
<dbReference type="InterPro" id="IPR006047">
    <property type="entry name" value="GH13_cat_dom"/>
</dbReference>
<dbReference type="AlphaFoldDB" id="A0A412Z4C6"/>
<evidence type="ECO:0000256" key="5">
    <source>
        <dbReference type="RuleBase" id="RU361134"/>
    </source>
</evidence>
<protein>
    <recommendedName>
        <fullName evidence="5">Alpha-amylase</fullName>
        <ecNumber evidence="5">3.2.1.1</ecNumber>
    </recommendedName>
</protein>